<dbReference type="Proteomes" id="UP000003082">
    <property type="component" value="Unassembled WGS sequence"/>
</dbReference>
<dbReference type="InterPro" id="IPR029000">
    <property type="entry name" value="Cyclophilin-like_dom_sf"/>
</dbReference>
<sequence length="191" mass="21331">MKFRLNLKKFAARRDTEKAQNINLRNKMKNDELKIYDIDEAELAKLKFAVIRTEKGDMKLELYGDEAPQTVINFARLAKSGFYDGLNFHRVIPNFVIQGGCPDGTGTGGPGWRIKCECVGQKHKHKRGALSMAHAGRDTGGSQFFVCHSAQPHLDGVHTVFGQITDEQSLKTLDSVRQGDKINSVEILESL</sequence>
<dbReference type="GO" id="GO:0003755">
    <property type="term" value="F:peptidyl-prolyl cis-trans isomerase activity"/>
    <property type="evidence" value="ECO:0007669"/>
    <property type="project" value="UniProtKB-UniRule"/>
</dbReference>
<dbReference type="PRINTS" id="PR00153">
    <property type="entry name" value="CSAPPISMRASE"/>
</dbReference>
<organism evidence="6 7">
    <name type="scientific">Campylobacter rectus RM3267</name>
    <dbReference type="NCBI Taxonomy" id="553218"/>
    <lineage>
        <taxon>Bacteria</taxon>
        <taxon>Pseudomonadati</taxon>
        <taxon>Campylobacterota</taxon>
        <taxon>Epsilonproteobacteria</taxon>
        <taxon>Campylobacterales</taxon>
        <taxon>Campylobacteraceae</taxon>
        <taxon>Campylobacter</taxon>
    </lineage>
</organism>
<feature type="domain" description="PPIase cyclophilin-type" evidence="5">
    <location>
        <begin position="45"/>
        <end position="178"/>
    </location>
</feature>
<dbReference type="PROSITE" id="PS50072">
    <property type="entry name" value="CSA_PPIASE_2"/>
    <property type="match status" value="1"/>
</dbReference>
<keyword evidence="3 4" id="KW-0413">Isomerase</keyword>
<evidence type="ECO:0000256" key="3">
    <source>
        <dbReference type="ARBA" id="ARBA00023235"/>
    </source>
</evidence>
<dbReference type="CDD" id="cd00317">
    <property type="entry name" value="cyclophilin"/>
    <property type="match status" value="1"/>
</dbReference>
<accession>B9D0D9</accession>
<evidence type="ECO:0000259" key="5">
    <source>
        <dbReference type="PROSITE" id="PS50072"/>
    </source>
</evidence>
<dbReference type="InterPro" id="IPR020892">
    <property type="entry name" value="Cyclophilin-type_PPIase_CS"/>
</dbReference>
<dbReference type="eggNOG" id="COG0652">
    <property type="taxonomic scope" value="Bacteria"/>
</dbReference>
<protein>
    <recommendedName>
        <fullName evidence="4">Peptidyl-prolyl cis-trans isomerase</fullName>
        <shortName evidence="4">PPIase</shortName>
        <ecNumber evidence="4">5.2.1.8</ecNumber>
    </recommendedName>
</protein>
<proteinExistence type="inferred from homology"/>
<comment type="similarity">
    <text evidence="1 4">Belongs to the cyclophilin-type PPIase family.</text>
</comment>
<dbReference type="AlphaFoldDB" id="B9D0D9"/>
<comment type="catalytic activity">
    <reaction evidence="4">
        <text>[protein]-peptidylproline (omega=180) = [protein]-peptidylproline (omega=0)</text>
        <dbReference type="Rhea" id="RHEA:16237"/>
        <dbReference type="Rhea" id="RHEA-COMP:10747"/>
        <dbReference type="Rhea" id="RHEA-COMP:10748"/>
        <dbReference type="ChEBI" id="CHEBI:83833"/>
        <dbReference type="ChEBI" id="CHEBI:83834"/>
        <dbReference type="EC" id="5.2.1.8"/>
    </reaction>
</comment>
<keyword evidence="7" id="KW-1185">Reference proteome</keyword>
<name>B9D0D9_CAMRE</name>
<reference evidence="6 7" key="1">
    <citation type="submission" date="2008-08" db="EMBL/GenBank/DDBJ databases">
        <authorList>
            <person name="Madupu R."/>
            <person name="Durkin A.S."/>
            <person name="Torralba M."/>
            <person name="Methe B."/>
            <person name="Sutton G.G."/>
            <person name="Strausberg R.L."/>
            <person name="Nelson K.E."/>
        </authorList>
    </citation>
    <scope>NUCLEOTIDE SEQUENCE [LARGE SCALE GENOMIC DNA]</scope>
    <source>
        <strain evidence="6 7">RM3267</strain>
    </source>
</reference>
<comment type="caution">
    <text evidence="6">The sequence shown here is derived from an EMBL/GenBank/DDBJ whole genome shotgun (WGS) entry which is preliminary data.</text>
</comment>
<dbReference type="PANTHER" id="PTHR45625">
    <property type="entry name" value="PEPTIDYL-PROLYL CIS-TRANS ISOMERASE-RELATED"/>
    <property type="match status" value="1"/>
</dbReference>
<evidence type="ECO:0000256" key="2">
    <source>
        <dbReference type="ARBA" id="ARBA00023110"/>
    </source>
</evidence>
<dbReference type="EC" id="5.2.1.8" evidence="4"/>
<dbReference type="GO" id="GO:0006457">
    <property type="term" value="P:protein folding"/>
    <property type="evidence" value="ECO:0007669"/>
    <property type="project" value="InterPro"/>
</dbReference>
<evidence type="ECO:0000256" key="4">
    <source>
        <dbReference type="RuleBase" id="RU363019"/>
    </source>
</evidence>
<dbReference type="PROSITE" id="PS00170">
    <property type="entry name" value="CSA_PPIASE_1"/>
    <property type="match status" value="1"/>
</dbReference>
<dbReference type="InterPro" id="IPR002130">
    <property type="entry name" value="Cyclophilin-type_PPIase_dom"/>
</dbReference>
<dbReference type="EMBL" id="ACFU01000006">
    <property type="protein sequence ID" value="EEF14430.1"/>
    <property type="molecule type" value="Genomic_DNA"/>
</dbReference>
<comment type="function">
    <text evidence="4">PPIases accelerate the folding of proteins. It catalyzes the cis-trans isomerization of proline imidic peptide bonds in oligopeptides.</text>
</comment>
<evidence type="ECO:0000313" key="6">
    <source>
        <dbReference type="EMBL" id="EEF14430.1"/>
    </source>
</evidence>
<dbReference type="SUPFAM" id="SSF50891">
    <property type="entry name" value="Cyclophilin-like"/>
    <property type="match status" value="1"/>
</dbReference>
<dbReference type="STRING" id="553218.CAMRE0001_1140"/>
<dbReference type="Gene3D" id="2.40.100.10">
    <property type="entry name" value="Cyclophilin-like"/>
    <property type="match status" value="1"/>
</dbReference>
<dbReference type="InterPro" id="IPR044666">
    <property type="entry name" value="Cyclophilin_A-like"/>
</dbReference>
<dbReference type="Pfam" id="PF00160">
    <property type="entry name" value="Pro_isomerase"/>
    <property type="match status" value="1"/>
</dbReference>
<keyword evidence="2 4" id="KW-0697">Rotamase</keyword>
<dbReference type="PANTHER" id="PTHR45625:SF4">
    <property type="entry name" value="PEPTIDYLPROLYL ISOMERASE DOMAIN AND WD REPEAT-CONTAINING PROTEIN 1"/>
    <property type="match status" value="1"/>
</dbReference>
<gene>
    <name evidence="6" type="ORF">CAMRE0001_1140</name>
</gene>
<evidence type="ECO:0000313" key="7">
    <source>
        <dbReference type="Proteomes" id="UP000003082"/>
    </source>
</evidence>
<evidence type="ECO:0000256" key="1">
    <source>
        <dbReference type="ARBA" id="ARBA00007365"/>
    </source>
</evidence>